<dbReference type="AlphaFoldDB" id="A0A484G621"/>
<accession>A0A484G621</accession>
<sequence length="153" mass="16917">MQHNFSSVPSTCAPIEHIQHDPGNVHPCRDHFSWYRPHSACLTCAAPAGSTALVTVTVTFQKSQTPFIFPPIQLQVLQQAKDAEPAVPPNSQNSDTKSPPVLHMIPPLGGLEMKPRCRRRLLVDCPALPCRVSFRRIDSKPKSLRGVKIGQDH</sequence>
<evidence type="ECO:0000313" key="3">
    <source>
        <dbReference type="Proteomes" id="UP000014480"/>
    </source>
</evidence>
<reference evidence="3" key="1">
    <citation type="journal article" date="2013" name="New Phytol.">
        <title>Comparative genomic and transcriptomic analyses reveal the hemibiotrophic stage shift of Colletotrichum fungi.</title>
        <authorList>
            <person name="Gan P."/>
            <person name="Ikeda K."/>
            <person name="Irieda H."/>
            <person name="Narusaka M."/>
            <person name="O'Connell R.J."/>
            <person name="Narusaka Y."/>
            <person name="Takano Y."/>
            <person name="Kubo Y."/>
            <person name="Shirasu K."/>
        </authorList>
    </citation>
    <scope>NUCLEOTIDE SEQUENCE [LARGE SCALE GENOMIC DNA]</scope>
    <source>
        <strain evidence="3">104-T / ATCC 96160 / CBS 514.97 / LARS 414 / MAFF 240422</strain>
    </source>
</reference>
<reference evidence="3" key="2">
    <citation type="journal article" date="2019" name="Mol. Plant Microbe Interact.">
        <title>Genome sequence resources for four phytopathogenic fungi from the Colletotrichum orbiculare species complex.</title>
        <authorList>
            <person name="Gan P."/>
            <person name="Tsushima A."/>
            <person name="Narusaka M."/>
            <person name="Narusaka Y."/>
            <person name="Takano Y."/>
            <person name="Kubo Y."/>
            <person name="Shirasu K."/>
        </authorList>
    </citation>
    <scope>GENOME REANNOTATION</scope>
    <source>
        <strain evidence="3">104-T / ATCC 96160 / CBS 514.97 / LARS 414 / MAFF 240422</strain>
    </source>
</reference>
<gene>
    <name evidence="2" type="ORF">Cob_v002158</name>
</gene>
<proteinExistence type="predicted"/>
<dbReference type="Proteomes" id="UP000014480">
    <property type="component" value="Unassembled WGS sequence"/>
</dbReference>
<keyword evidence="3" id="KW-1185">Reference proteome</keyword>
<feature type="region of interest" description="Disordered" evidence="1">
    <location>
        <begin position="81"/>
        <end position="101"/>
    </location>
</feature>
<organism evidence="2 3">
    <name type="scientific">Colletotrichum orbiculare (strain 104-T / ATCC 96160 / CBS 514.97 / LARS 414 / MAFF 240422)</name>
    <name type="common">Cucumber anthracnose fungus</name>
    <name type="synonym">Colletotrichum lagenarium</name>
    <dbReference type="NCBI Taxonomy" id="1213857"/>
    <lineage>
        <taxon>Eukaryota</taxon>
        <taxon>Fungi</taxon>
        <taxon>Dikarya</taxon>
        <taxon>Ascomycota</taxon>
        <taxon>Pezizomycotina</taxon>
        <taxon>Sordariomycetes</taxon>
        <taxon>Hypocreomycetidae</taxon>
        <taxon>Glomerellales</taxon>
        <taxon>Glomerellaceae</taxon>
        <taxon>Colletotrichum</taxon>
        <taxon>Colletotrichum orbiculare species complex</taxon>
    </lineage>
</organism>
<name>A0A484G621_COLOR</name>
<comment type="caution">
    <text evidence="2">The sequence shown here is derived from an EMBL/GenBank/DDBJ whole genome shotgun (WGS) entry which is preliminary data.</text>
</comment>
<evidence type="ECO:0000256" key="1">
    <source>
        <dbReference type="SAM" id="MobiDB-lite"/>
    </source>
</evidence>
<dbReference type="EMBL" id="AMCV02000003">
    <property type="protein sequence ID" value="TDZ24987.1"/>
    <property type="molecule type" value="Genomic_DNA"/>
</dbReference>
<evidence type="ECO:0000313" key="2">
    <source>
        <dbReference type="EMBL" id="TDZ24987.1"/>
    </source>
</evidence>
<protein>
    <submittedName>
        <fullName evidence="2">Uncharacterized protein</fullName>
    </submittedName>
</protein>